<dbReference type="Proteomes" id="UP000008210">
    <property type="component" value="Chromosome 2"/>
</dbReference>
<proteinExistence type="predicted"/>
<name>Q0K1K5_CUPNH</name>
<dbReference type="STRING" id="381666.H16_B1329"/>
<sequence>MGLSVMLNQEGCAAGWSKRCVQSVLQRKSVHEFVGFSPESDSVISFETSCTSLRNRSTPLHSVHAFLPPTHLYNVRESL</sequence>
<evidence type="ECO:0000313" key="1">
    <source>
        <dbReference type="EMBL" id="CAJ96119.1"/>
    </source>
</evidence>
<gene>
    <name evidence="1" type="ordered locus">H16_B1329</name>
</gene>
<dbReference type="HOGENOM" id="CLU_2600171_0_0_4"/>
<organism evidence="1 2">
    <name type="scientific">Cupriavidus necator (strain ATCC 17699 / DSM 428 / KCTC 22496 / NCIMB 10442 / H16 / Stanier 337)</name>
    <name type="common">Ralstonia eutropha</name>
    <dbReference type="NCBI Taxonomy" id="381666"/>
    <lineage>
        <taxon>Bacteria</taxon>
        <taxon>Pseudomonadati</taxon>
        <taxon>Pseudomonadota</taxon>
        <taxon>Betaproteobacteria</taxon>
        <taxon>Burkholderiales</taxon>
        <taxon>Burkholderiaceae</taxon>
        <taxon>Cupriavidus</taxon>
    </lineage>
</organism>
<dbReference type="AlphaFoldDB" id="Q0K1K5"/>
<accession>Q0K1K5</accession>
<dbReference type="EMBL" id="AM260480">
    <property type="protein sequence ID" value="CAJ96119.1"/>
    <property type="molecule type" value="Genomic_DNA"/>
</dbReference>
<reference evidence="1 2" key="1">
    <citation type="journal article" date="2006" name="Nat. Biotechnol.">
        <title>Genome sequence of the bioplastic-producing 'Knallgas' bacterium Ralstonia eutropha H16.</title>
        <authorList>
            <person name="Pohlmann A."/>
            <person name="Fricke W.F."/>
            <person name="Reinecke F."/>
            <person name="Kusian B."/>
            <person name="Liesegang H."/>
            <person name="Cramm R."/>
            <person name="Eitinger T."/>
            <person name="Ewering C."/>
            <person name="Potter M."/>
            <person name="Schwartz E."/>
            <person name="Strittmatter A."/>
            <person name="Voss I."/>
            <person name="Gottschalk G."/>
            <person name="Steinbuechel A."/>
            <person name="Friedrich B."/>
            <person name="Bowien B."/>
        </authorList>
    </citation>
    <scope>NUCLEOTIDE SEQUENCE [LARGE SCALE GENOMIC DNA]</scope>
    <source>
        <strain evidence="2">ATCC 17699 / DSM 428 / KCTC 22496 / NCIMB 10442 / H16 / Stanier 337</strain>
    </source>
</reference>
<evidence type="ECO:0000313" key="2">
    <source>
        <dbReference type="Proteomes" id="UP000008210"/>
    </source>
</evidence>
<protein>
    <submittedName>
        <fullName evidence="1">Uncharacterized protein</fullName>
    </submittedName>
</protein>
<dbReference type="KEGG" id="reh:H16_B1329"/>
<keyword evidence="2" id="KW-1185">Reference proteome</keyword>